<comment type="caution">
    <text evidence="1">The sequence shown here is derived from an EMBL/GenBank/DDBJ whole genome shotgun (WGS) entry which is preliminary data.</text>
</comment>
<dbReference type="RefSeq" id="XP_043051269.1">
    <property type="nucleotide sequence ID" value="XM_043192881.1"/>
</dbReference>
<dbReference type="AlphaFoldDB" id="A0A9P8AL47"/>
<proteinExistence type="predicted"/>
<dbReference type="Proteomes" id="UP000790833">
    <property type="component" value="Unassembled WGS sequence"/>
</dbReference>
<evidence type="ECO:0000313" key="1">
    <source>
        <dbReference type="EMBL" id="KAG7195724.1"/>
    </source>
</evidence>
<sequence length="247" mass="28247">MGRDDTVDYDHTLRYDTNMYQDEDDDDLRYQDLMNNLTESSLKLRRQRSALENEHPAKSLSVSEYPVRPGTYMETTSVDTDTPDDGNLVERARAAYRQNSCIVKQLAFDDIETRNATASLTKLNQILESDPMSNINVTYQDYLDLRDKHNQLKRQYMAELDKSHAVMKSIEKIMDRKPPVLTSPNEIKARASKARELICDVSAMATDDNIMQRCTDAVKEIEQVEYLLTTTVANPYPPFVSSSAVTD</sequence>
<reference evidence="1" key="1">
    <citation type="submission" date="2021-03" db="EMBL/GenBank/DDBJ databases">
        <authorList>
            <person name="Palmer J.M."/>
        </authorList>
    </citation>
    <scope>NUCLEOTIDE SEQUENCE</scope>
    <source>
        <strain evidence="1">ARV_011</strain>
    </source>
</reference>
<dbReference type="GeneID" id="66115481"/>
<name>A0A9P8AL47_9ASCO</name>
<dbReference type="EMBL" id="JAHMUF010000002">
    <property type="protein sequence ID" value="KAG7195724.1"/>
    <property type="molecule type" value="Genomic_DNA"/>
</dbReference>
<protein>
    <submittedName>
        <fullName evidence="1">Uncharacterized protein</fullName>
    </submittedName>
</protein>
<evidence type="ECO:0000313" key="2">
    <source>
        <dbReference type="Proteomes" id="UP000790833"/>
    </source>
</evidence>
<organism evidence="1 2">
    <name type="scientific">Scheffersomyces spartinae</name>
    <dbReference type="NCBI Taxonomy" id="45513"/>
    <lineage>
        <taxon>Eukaryota</taxon>
        <taxon>Fungi</taxon>
        <taxon>Dikarya</taxon>
        <taxon>Ascomycota</taxon>
        <taxon>Saccharomycotina</taxon>
        <taxon>Pichiomycetes</taxon>
        <taxon>Debaryomycetaceae</taxon>
        <taxon>Scheffersomyces</taxon>
    </lineage>
</organism>
<accession>A0A9P8AL47</accession>
<keyword evidence="2" id="KW-1185">Reference proteome</keyword>
<gene>
    <name evidence="1" type="ORF">KQ657_002107</name>
</gene>